<proteinExistence type="predicted"/>
<accession>A0A8J4X8X2</accession>
<keyword evidence="2" id="KW-1185">Reference proteome</keyword>
<dbReference type="Proteomes" id="UP000727407">
    <property type="component" value="Unassembled WGS sequence"/>
</dbReference>
<sequence length="53" mass="6146">MIVRPPIASSQICMELKRITGKNLNHEIYDNIDEHNPPVHPGQRLMKLVKQLE</sequence>
<dbReference type="EMBL" id="QNUK01000224">
    <property type="protein sequence ID" value="KAF5897693.1"/>
    <property type="molecule type" value="Genomic_DNA"/>
</dbReference>
<comment type="caution">
    <text evidence="1">The sequence shown here is derived from an EMBL/GenBank/DDBJ whole genome shotgun (WGS) entry which is preliminary data.</text>
</comment>
<organism evidence="1 2">
    <name type="scientific">Clarias magur</name>
    <name type="common">Asian catfish</name>
    <name type="synonym">Macropteronotus magur</name>
    <dbReference type="NCBI Taxonomy" id="1594786"/>
    <lineage>
        <taxon>Eukaryota</taxon>
        <taxon>Metazoa</taxon>
        <taxon>Chordata</taxon>
        <taxon>Craniata</taxon>
        <taxon>Vertebrata</taxon>
        <taxon>Euteleostomi</taxon>
        <taxon>Actinopterygii</taxon>
        <taxon>Neopterygii</taxon>
        <taxon>Teleostei</taxon>
        <taxon>Ostariophysi</taxon>
        <taxon>Siluriformes</taxon>
        <taxon>Clariidae</taxon>
        <taxon>Clarias</taxon>
    </lineage>
</organism>
<evidence type="ECO:0000313" key="2">
    <source>
        <dbReference type="Proteomes" id="UP000727407"/>
    </source>
</evidence>
<feature type="non-terminal residue" evidence="1">
    <location>
        <position position="53"/>
    </location>
</feature>
<gene>
    <name evidence="1" type="ORF">DAT39_012599</name>
</gene>
<reference evidence="1" key="1">
    <citation type="submission" date="2020-07" db="EMBL/GenBank/DDBJ databases">
        <title>Clarias magur genome sequencing, assembly and annotation.</title>
        <authorList>
            <person name="Kushwaha B."/>
            <person name="Kumar R."/>
            <person name="Das P."/>
            <person name="Joshi C.G."/>
            <person name="Kumar D."/>
            <person name="Nagpure N.S."/>
            <person name="Pandey M."/>
            <person name="Agarwal S."/>
            <person name="Srivastava S."/>
            <person name="Singh M."/>
            <person name="Sahoo L."/>
            <person name="Jayasankar P."/>
            <person name="Meher P.K."/>
            <person name="Koringa P.G."/>
            <person name="Iquebal M.A."/>
            <person name="Das S.P."/>
            <person name="Bit A."/>
            <person name="Patnaik S."/>
            <person name="Patel N."/>
            <person name="Shah T.M."/>
            <person name="Hinsu A."/>
            <person name="Jena J.K."/>
        </authorList>
    </citation>
    <scope>NUCLEOTIDE SEQUENCE</scope>
    <source>
        <strain evidence="1">CIFAMagur01</strain>
        <tissue evidence="1">Testis</tissue>
    </source>
</reference>
<dbReference type="AlphaFoldDB" id="A0A8J4X8X2"/>
<evidence type="ECO:0000313" key="1">
    <source>
        <dbReference type="EMBL" id="KAF5897693.1"/>
    </source>
</evidence>
<protein>
    <submittedName>
        <fullName evidence="1">Uncharacterized protein</fullName>
    </submittedName>
</protein>
<name>A0A8J4X8X2_CLAMG</name>